<name>A0ABD0K6B3_9CAEN</name>
<accession>A0ABD0K6B3</accession>
<keyword evidence="2" id="KW-1185">Reference proteome</keyword>
<evidence type="ECO:0000313" key="2">
    <source>
        <dbReference type="Proteomes" id="UP001519460"/>
    </source>
</evidence>
<dbReference type="Proteomes" id="UP001519460">
    <property type="component" value="Unassembled WGS sequence"/>
</dbReference>
<protein>
    <submittedName>
        <fullName evidence="1">Uncharacterized protein</fullName>
    </submittedName>
</protein>
<dbReference type="EMBL" id="JACVVK020000235">
    <property type="protein sequence ID" value="KAK7482977.1"/>
    <property type="molecule type" value="Genomic_DNA"/>
</dbReference>
<evidence type="ECO:0000313" key="1">
    <source>
        <dbReference type="EMBL" id="KAK7482977.1"/>
    </source>
</evidence>
<sequence length="106" mass="11806">MLFKDSVGLAAPSCSRDKGYTLLPLSAVMVAIDLHVNHCMRDFFPPAFLIKLPASVARHSVQRSFYYAFFSVTVGTHSFMHNTFSSQRDNSATLTPVSRGGFMDQR</sequence>
<dbReference type="AlphaFoldDB" id="A0ABD0K6B3"/>
<organism evidence="1 2">
    <name type="scientific">Batillaria attramentaria</name>
    <dbReference type="NCBI Taxonomy" id="370345"/>
    <lineage>
        <taxon>Eukaryota</taxon>
        <taxon>Metazoa</taxon>
        <taxon>Spiralia</taxon>
        <taxon>Lophotrochozoa</taxon>
        <taxon>Mollusca</taxon>
        <taxon>Gastropoda</taxon>
        <taxon>Caenogastropoda</taxon>
        <taxon>Sorbeoconcha</taxon>
        <taxon>Cerithioidea</taxon>
        <taxon>Batillariidae</taxon>
        <taxon>Batillaria</taxon>
    </lineage>
</organism>
<gene>
    <name evidence="1" type="ORF">BaRGS_00025754</name>
</gene>
<comment type="caution">
    <text evidence="1">The sequence shown here is derived from an EMBL/GenBank/DDBJ whole genome shotgun (WGS) entry which is preliminary data.</text>
</comment>
<reference evidence="1 2" key="1">
    <citation type="journal article" date="2023" name="Sci. Data">
        <title>Genome assembly of the Korean intertidal mud-creeper Batillaria attramentaria.</title>
        <authorList>
            <person name="Patra A.K."/>
            <person name="Ho P.T."/>
            <person name="Jun S."/>
            <person name="Lee S.J."/>
            <person name="Kim Y."/>
            <person name="Won Y.J."/>
        </authorList>
    </citation>
    <scope>NUCLEOTIDE SEQUENCE [LARGE SCALE GENOMIC DNA]</scope>
    <source>
        <strain evidence="1">Wonlab-2016</strain>
    </source>
</reference>
<proteinExistence type="predicted"/>